<dbReference type="EMBL" id="CAJNON010001779">
    <property type="protein sequence ID" value="CAF1485023.1"/>
    <property type="molecule type" value="Genomic_DNA"/>
</dbReference>
<gene>
    <name evidence="2" type="ORF">OKA104_LOCUS32084</name>
    <name evidence="1" type="ORF">VCS650_LOCUS41387</name>
</gene>
<accession>A0A815RZX2</accession>
<reference evidence="1" key="1">
    <citation type="submission" date="2021-02" db="EMBL/GenBank/DDBJ databases">
        <authorList>
            <person name="Nowell W R."/>
        </authorList>
    </citation>
    <scope>NUCLEOTIDE SEQUENCE</scope>
</reference>
<dbReference type="EMBL" id="CAJOAY010003778">
    <property type="protein sequence ID" value="CAF4039592.1"/>
    <property type="molecule type" value="Genomic_DNA"/>
</dbReference>
<dbReference type="OrthoDB" id="10312967at2759"/>
<evidence type="ECO:0000313" key="1">
    <source>
        <dbReference type="EMBL" id="CAF1485023.1"/>
    </source>
</evidence>
<evidence type="ECO:0000313" key="3">
    <source>
        <dbReference type="Proteomes" id="UP000663891"/>
    </source>
</evidence>
<dbReference type="AlphaFoldDB" id="A0A815RZX2"/>
<protein>
    <submittedName>
        <fullName evidence="1">Uncharacterized protein</fullName>
    </submittedName>
</protein>
<evidence type="ECO:0000313" key="2">
    <source>
        <dbReference type="EMBL" id="CAF4039592.1"/>
    </source>
</evidence>
<name>A0A815RZX2_9BILA</name>
<comment type="caution">
    <text evidence="1">The sequence shown here is derived from an EMBL/GenBank/DDBJ whole genome shotgun (WGS) entry which is preliminary data.</text>
</comment>
<dbReference type="Proteomes" id="UP000663891">
    <property type="component" value="Unassembled WGS sequence"/>
</dbReference>
<feature type="non-terminal residue" evidence="1">
    <location>
        <position position="160"/>
    </location>
</feature>
<dbReference type="Proteomes" id="UP000663881">
    <property type="component" value="Unassembled WGS sequence"/>
</dbReference>
<organism evidence="1 3">
    <name type="scientific">Adineta steineri</name>
    <dbReference type="NCBI Taxonomy" id="433720"/>
    <lineage>
        <taxon>Eukaryota</taxon>
        <taxon>Metazoa</taxon>
        <taxon>Spiralia</taxon>
        <taxon>Gnathifera</taxon>
        <taxon>Rotifera</taxon>
        <taxon>Eurotatoria</taxon>
        <taxon>Bdelloidea</taxon>
        <taxon>Adinetida</taxon>
        <taxon>Adinetidae</taxon>
        <taxon>Adineta</taxon>
    </lineage>
</organism>
<sequence length="160" mass="18030">MQNGDDAGPQHVLGDKILTPNCTTLVLKGLYMLPEIIFGLKKMKVNIKCEHLEDSHLNNKHFYVRNTLQPDGSNVSKVEREYVPPDENEQVRKAYVKPIGAWINVPYLIGSLASASYDFLLEENDQNILSLAENISGDIDAQCDIIKTPETERIANEYLN</sequence>
<proteinExistence type="predicted"/>